<keyword evidence="3" id="KW-0560">Oxidoreductase</keyword>
<dbReference type="PANTHER" id="PTHR42686">
    <property type="entry name" value="GH17980P-RELATED"/>
    <property type="match status" value="1"/>
</dbReference>
<comment type="caution">
    <text evidence="4">The sequence shown here is derived from an EMBL/GenBank/DDBJ whole genome shotgun (WGS) entry which is preliminary data.</text>
</comment>
<dbReference type="Pfam" id="PF00248">
    <property type="entry name" value="Aldo_ket_red"/>
    <property type="match status" value="1"/>
</dbReference>
<sequence>MTTPIDPRTLGATGIEVSPLTLGTSGLGQGTEPGSAEEAAAVELATAMLSGPYAVVDTSNMYSEGRSEAVLGLARRAVADPRPIVTKTDRDPATGVFDRDRVWRSFEESTARLGVDRIGLLHLHDPYTITFEEAMAPGGAVAGMLELKEQGLVDAIGIAAGRVSVVSRYVASGLFDAVLTHNRFTIVDQSARALLDDARERGMGTFNAAPFGGSLLARGSASGGTYAYTPSTPALIAWVERVEALCARHGIDLPTAALHFSLRSPLIDSTVVGISSTARIAQLEERRVAVVPETFWSDLENLGPAPSTVVD</sequence>
<dbReference type="Proteomes" id="UP000581087">
    <property type="component" value="Unassembled WGS sequence"/>
</dbReference>
<dbReference type="InterPro" id="IPR020471">
    <property type="entry name" value="AKR"/>
</dbReference>
<gene>
    <name evidence="3" type="ORF">BJ972_002046</name>
    <name evidence="4" type="ORF">ESP50_03505</name>
</gene>
<dbReference type="RefSeq" id="WP_129172520.1">
    <property type="nucleotide sequence ID" value="NZ_JACCBI010000001.1"/>
</dbReference>
<evidence type="ECO:0000313" key="4">
    <source>
        <dbReference type="EMBL" id="RXZ88256.1"/>
    </source>
</evidence>
<feature type="domain" description="NADP-dependent oxidoreductase" evidence="2">
    <location>
        <begin position="19"/>
        <end position="283"/>
    </location>
</feature>
<evidence type="ECO:0000313" key="5">
    <source>
        <dbReference type="Proteomes" id="UP000292686"/>
    </source>
</evidence>
<evidence type="ECO:0000313" key="6">
    <source>
        <dbReference type="Proteomes" id="UP000581087"/>
    </source>
</evidence>
<dbReference type="SUPFAM" id="SSF51430">
    <property type="entry name" value="NAD(P)-linked oxidoreductase"/>
    <property type="match status" value="1"/>
</dbReference>
<proteinExistence type="predicted"/>
<organism evidence="4 5">
    <name type="scientific">Agromyces atrinae</name>
    <dbReference type="NCBI Taxonomy" id="592376"/>
    <lineage>
        <taxon>Bacteria</taxon>
        <taxon>Bacillati</taxon>
        <taxon>Actinomycetota</taxon>
        <taxon>Actinomycetes</taxon>
        <taxon>Micrococcales</taxon>
        <taxon>Microbacteriaceae</taxon>
        <taxon>Agromyces</taxon>
    </lineage>
</organism>
<dbReference type="AlphaFoldDB" id="A0A4V1R2T3"/>
<evidence type="ECO:0000256" key="1">
    <source>
        <dbReference type="SAM" id="MobiDB-lite"/>
    </source>
</evidence>
<keyword evidence="5" id="KW-1185">Reference proteome</keyword>
<dbReference type="EC" id="1.1.1.122" evidence="3"/>
<dbReference type="EMBL" id="SDPM01000001">
    <property type="protein sequence ID" value="RXZ88256.1"/>
    <property type="molecule type" value="Genomic_DNA"/>
</dbReference>
<evidence type="ECO:0000259" key="2">
    <source>
        <dbReference type="Pfam" id="PF00248"/>
    </source>
</evidence>
<name>A0A4V1R2T3_9MICO</name>
<evidence type="ECO:0000313" key="3">
    <source>
        <dbReference type="EMBL" id="NYD67527.1"/>
    </source>
</evidence>
<accession>A0A4V1R2T3</accession>
<dbReference type="InterPro" id="IPR036812">
    <property type="entry name" value="NAD(P)_OxRdtase_dom_sf"/>
</dbReference>
<dbReference type="GO" id="GO:0005829">
    <property type="term" value="C:cytosol"/>
    <property type="evidence" value="ECO:0007669"/>
    <property type="project" value="TreeGrafter"/>
</dbReference>
<protein>
    <submittedName>
        <fullName evidence="4">Aldo/keto reductase</fullName>
    </submittedName>
    <submittedName>
        <fullName evidence="3">D-threo-aldose 1-dehydrogenase</fullName>
        <ecNumber evidence="3">1.1.1.122</ecNumber>
    </submittedName>
</protein>
<reference evidence="3 6" key="2">
    <citation type="submission" date="2020-07" db="EMBL/GenBank/DDBJ databases">
        <title>Sequencing the genomes of 1000 actinobacteria strains.</title>
        <authorList>
            <person name="Klenk H.-P."/>
        </authorList>
    </citation>
    <scope>NUCLEOTIDE SEQUENCE [LARGE SCALE GENOMIC DNA]</scope>
    <source>
        <strain evidence="3 6">DSM 23870</strain>
    </source>
</reference>
<dbReference type="OrthoDB" id="9768851at2"/>
<dbReference type="Proteomes" id="UP000292686">
    <property type="component" value="Unassembled WGS sequence"/>
</dbReference>
<dbReference type="EMBL" id="JACCBI010000001">
    <property type="protein sequence ID" value="NYD67527.1"/>
    <property type="molecule type" value="Genomic_DNA"/>
</dbReference>
<dbReference type="CDD" id="cd19090">
    <property type="entry name" value="AKR_AKR15A-like"/>
    <property type="match status" value="1"/>
</dbReference>
<dbReference type="GO" id="GO:0047834">
    <property type="term" value="F:D-threo-aldose 1-dehydrogenase activity"/>
    <property type="evidence" value="ECO:0007669"/>
    <property type="project" value="UniProtKB-EC"/>
</dbReference>
<dbReference type="PANTHER" id="PTHR42686:SF1">
    <property type="entry name" value="GH17980P-RELATED"/>
    <property type="match status" value="1"/>
</dbReference>
<dbReference type="InterPro" id="IPR023210">
    <property type="entry name" value="NADP_OxRdtase_dom"/>
</dbReference>
<feature type="region of interest" description="Disordered" evidence="1">
    <location>
        <begin position="1"/>
        <end position="33"/>
    </location>
</feature>
<dbReference type="Gene3D" id="3.20.20.100">
    <property type="entry name" value="NADP-dependent oxidoreductase domain"/>
    <property type="match status" value="1"/>
</dbReference>
<reference evidence="4 5" key="1">
    <citation type="submission" date="2019-01" db="EMBL/GenBank/DDBJ databases">
        <title>Agromyces.</title>
        <authorList>
            <person name="Li J."/>
        </authorList>
    </citation>
    <scope>NUCLEOTIDE SEQUENCE [LARGE SCALE GENOMIC DNA]</scope>
    <source>
        <strain evidence="4 5">DSM 23870</strain>
    </source>
</reference>